<proteinExistence type="predicted"/>
<dbReference type="AlphaFoldDB" id="A0AA38S449"/>
<sequence length="505" mass="58280">MPGRPSLPVLNCPVDLEAALGHDDNILAQLRYPAQQKQFWSSLAARKADIEAVVRYQLGVDWCHLCVPETWRSGSFNVVIPLLLRHDKRVFIRLPLPYRIGEENVPGNAEEKLRTEIAAYVWLEEHCPAVPIATLHAFGLPGGLTFTHPSNTPFLARTAWNVWRWILRLLGRPVPSLYVPRKFRHPLESGYLILSEAKGKILAWSWEEHRHDKAYRERLFRDLARISVSINKNPLPRIGSLSFGSDGFVSLCNRPLDLHFQMLENEGIPSGIPRYRTYAAVESYLSDLLSLQDSRAMNQPNAIHDQDDGESQLAALAALRATMHHFISPEYREGPFFYTLSDLHQANIFVDEQWNVQTIIDLEWAYAKPVEMQLAPYWLTSWAVDGFYDAGAISEYEAVLDEYLDIYEAEERRRNGFVFQAPIKRRVWKSGGFWYFHAVSVPKGMYNIFNRHVQPLFNRDHPDQAIFDEVFFWYWGFGAQEMIDKKLGDQENYLARVKEVFGQDG</sequence>
<evidence type="ECO:0000313" key="2">
    <source>
        <dbReference type="Proteomes" id="UP001174691"/>
    </source>
</evidence>
<protein>
    <submittedName>
        <fullName evidence="1">Aminoglycoside phosphotransferase</fullName>
    </submittedName>
</protein>
<organism evidence="1 2">
    <name type="scientific">Coniochaeta hoffmannii</name>
    <dbReference type="NCBI Taxonomy" id="91930"/>
    <lineage>
        <taxon>Eukaryota</taxon>
        <taxon>Fungi</taxon>
        <taxon>Dikarya</taxon>
        <taxon>Ascomycota</taxon>
        <taxon>Pezizomycotina</taxon>
        <taxon>Sordariomycetes</taxon>
        <taxon>Sordariomycetidae</taxon>
        <taxon>Coniochaetales</taxon>
        <taxon>Coniochaetaceae</taxon>
        <taxon>Coniochaeta</taxon>
    </lineage>
</organism>
<accession>A0AA38S449</accession>
<dbReference type="SUPFAM" id="SSF56112">
    <property type="entry name" value="Protein kinase-like (PK-like)"/>
    <property type="match status" value="1"/>
</dbReference>
<dbReference type="EMBL" id="JANBVN010000034">
    <property type="protein sequence ID" value="KAJ9160503.1"/>
    <property type="molecule type" value="Genomic_DNA"/>
</dbReference>
<dbReference type="PANTHER" id="PTHR21310:SF37">
    <property type="entry name" value="AMINOGLYCOSIDE PHOSPHOTRANSFERASE DOMAIN-CONTAINING PROTEIN"/>
    <property type="match status" value="1"/>
</dbReference>
<name>A0AA38S449_9PEZI</name>
<reference evidence="1" key="1">
    <citation type="submission" date="2022-07" db="EMBL/GenBank/DDBJ databases">
        <title>Fungi with potential for degradation of polypropylene.</title>
        <authorList>
            <person name="Gostincar C."/>
        </authorList>
    </citation>
    <scope>NUCLEOTIDE SEQUENCE</scope>
    <source>
        <strain evidence="1">EXF-13287</strain>
    </source>
</reference>
<evidence type="ECO:0000313" key="1">
    <source>
        <dbReference type="EMBL" id="KAJ9160503.1"/>
    </source>
</evidence>
<dbReference type="Proteomes" id="UP001174691">
    <property type="component" value="Unassembled WGS sequence"/>
</dbReference>
<comment type="caution">
    <text evidence="1">The sequence shown here is derived from an EMBL/GenBank/DDBJ whole genome shotgun (WGS) entry which is preliminary data.</text>
</comment>
<gene>
    <name evidence="1" type="ORF">NKR19_g3180</name>
</gene>
<dbReference type="InterPro" id="IPR051678">
    <property type="entry name" value="AGP_Transferase"/>
</dbReference>
<dbReference type="InterPro" id="IPR011009">
    <property type="entry name" value="Kinase-like_dom_sf"/>
</dbReference>
<dbReference type="PANTHER" id="PTHR21310">
    <property type="entry name" value="AMINOGLYCOSIDE PHOSPHOTRANSFERASE-RELATED-RELATED"/>
    <property type="match status" value="1"/>
</dbReference>
<keyword evidence="2" id="KW-1185">Reference proteome</keyword>